<evidence type="ECO:0000313" key="2">
    <source>
        <dbReference type="Proteomes" id="UP000569951"/>
    </source>
</evidence>
<dbReference type="EMBL" id="JACHHG010000005">
    <property type="protein sequence ID" value="MBB6098209.1"/>
    <property type="molecule type" value="Genomic_DNA"/>
</dbReference>
<keyword evidence="2" id="KW-1185">Reference proteome</keyword>
<reference evidence="1 2" key="1">
    <citation type="submission" date="2020-08" db="EMBL/GenBank/DDBJ databases">
        <title>Genomic Encyclopedia of Type Strains, Phase IV (KMG-IV): sequencing the most valuable type-strain genomes for metagenomic binning, comparative biology and taxonomic classification.</title>
        <authorList>
            <person name="Goeker M."/>
        </authorList>
    </citation>
    <scope>NUCLEOTIDE SEQUENCE [LARGE SCALE GENOMIC DNA]</scope>
    <source>
        <strain evidence="1 2">DSM 21458</strain>
    </source>
</reference>
<dbReference type="Pfam" id="PF11208">
    <property type="entry name" value="DUF2992"/>
    <property type="match status" value="1"/>
</dbReference>
<organism evidence="1 2">
    <name type="scientific">Deinobacterium chartae</name>
    <dbReference type="NCBI Taxonomy" id="521158"/>
    <lineage>
        <taxon>Bacteria</taxon>
        <taxon>Thermotogati</taxon>
        <taxon>Deinococcota</taxon>
        <taxon>Deinococci</taxon>
        <taxon>Deinococcales</taxon>
        <taxon>Deinococcaceae</taxon>
        <taxon>Deinobacterium</taxon>
    </lineage>
</organism>
<dbReference type="AlphaFoldDB" id="A0A841I1D2"/>
<dbReference type="RefSeq" id="WP_183986404.1">
    <property type="nucleotide sequence ID" value="NZ_JACHHG010000005.1"/>
</dbReference>
<proteinExistence type="predicted"/>
<dbReference type="Proteomes" id="UP000569951">
    <property type="component" value="Unassembled WGS sequence"/>
</dbReference>
<protein>
    <recommendedName>
        <fullName evidence="3">GNAT family N-acetyltransferase</fullName>
    </recommendedName>
</protein>
<evidence type="ECO:0008006" key="3">
    <source>
        <dbReference type="Google" id="ProtNLM"/>
    </source>
</evidence>
<accession>A0A841I1D2</accession>
<sequence>MLVQRTVDFEDPCWVGVFERLAGRRREAARAVFGAEPNPAELYA</sequence>
<name>A0A841I1D2_9DEIO</name>
<comment type="caution">
    <text evidence="1">The sequence shown here is derived from an EMBL/GenBank/DDBJ whole genome shotgun (WGS) entry which is preliminary data.</text>
</comment>
<gene>
    <name evidence="1" type="ORF">HNR42_001634</name>
</gene>
<evidence type="ECO:0000313" key="1">
    <source>
        <dbReference type="EMBL" id="MBB6098209.1"/>
    </source>
</evidence>
<dbReference type="InterPro" id="IPR016787">
    <property type="entry name" value="UCP021328"/>
</dbReference>